<keyword evidence="2" id="KW-0031">Aminopeptidase</keyword>
<accession>A0A1J5PNQ2</accession>
<dbReference type="EC" id="3.4.11.6" evidence="2"/>
<reference evidence="2" key="1">
    <citation type="submission" date="2016-10" db="EMBL/GenBank/DDBJ databases">
        <title>Sequence of Gallionella enrichment culture.</title>
        <authorList>
            <person name="Poehlein A."/>
            <person name="Muehling M."/>
            <person name="Daniel R."/>
        </authorList>
    </citation>
    <scope>NUCLEOTIDE SEQUENCE</scope>
</reference>
<dbReference type="EC" id="3.4.11.10" evidence="2"/>
<dbReference type="GO" id="GO:0008235">
    <property type="term" value="F:metalloexopeptidase activity"/>
    <property type="evidence" value="ECO:0007669"/>
    <property type="project" value="InterPro"/>
</dbReference>
<keyword evidence="2" id="KW-0645">Protease</keyword>
<dbReference type="InterPro" id="IPR045175">
    <property type="entry name" value="M28_fam"/>
</dbReference>
<dbReference type="AlphaFoldDB" id="A0A1J5PNQ2"/>
<name>A0A1J5PNQ2_9ZZZZ</name>
<keyword evidence="2" id="KW-0378">Hydrolase</keyword>
<sequence length="303" mass="34199">MGVVDQAIMNTDEQTLMQRLQAHVQTLAGDIGERNIWRPAALNDAAQYIGDQWNRQGYEVKRLTYQISGVSYPNLEVTRDGDVRRREILLVGAHYDSVLGSPGANDNASGVAALLEISRKFTAMDPAMTIRFVAFVNEESPFFMSDQQGSMVYAGLARDRGDNIRLMASLETIGWYSNRPGSQRYPPLFELFYPDRANFIGMVSDFRSRAVMRRLAQAFRAHSDFPLQTAATFRFIPGVSWSDHRSFWHYGYQGLMITDTAPYRYPHYHATSDTPDKLAYPELSRVTLGLSAAFVEIARTGLD</sequence>
<dbReference type="Gene3D" id="3.40.630.10">
    <property type="entry name" value="Zn peptidases"/>
    <property type="match status" value="1"/>
</dbReference>
<dbReference type="PANTHER" id="PTHR12147:SF26">
    <property type="entry name" value="PEPTIDASE M28 DOMAIN-CONTAINING PROTEIN"/>
    <property type="match status" value="1"/>
</dbReference>
<evidence type="ECO:0000313" key="2">
    <source>
        <dbReference type="EMBL" id="OIQ72424.1"/>
    </source>
</evidence>
<comment type="caution">
    <text evidence="2">The sequence shown here is derived from an EMBL/GenBank/DDBJ whole genome shotgun (WGS) entry which is preliminary data.</text>
</comment>
<dbReference type="GO" id="GO:0004177">
    <property type="term" value="F:aminopeptidase activity"/>
    <property type="evidence" value="ECO:0007669"/>
    <property type="project" value="UniProtKB-KW"/>
</dbReference>
<proteinExistence type="predicted"/>
<protein>
    <submittedName>
        <fullName evidence="2">Aminopeptidase YwaD</fullName>
        <ecNumber evidence="2">3.4.11.10</ecNumber>
        <ecNumber evidence="2">3.4.11.6</ecNumber>
    </submittedName>
</protein>
<dbReference type="PANTHER" id="PTHR12147">
    <property type="entry name" value="METALLOPEPTIDASE M28 FAMILY MEMBER"/>
    <property type="match status" value="1"/>
</dbReference>
<dbReference type="SUPFAM" id="SSF53187">
    <property type="entry name" value="Zn-dependent exopeptidases"/>
    <property type="match status" value="1"/>
</dbReference>
<dbReference type="Pfam" id="PF04389">
    <property type="entry name" value="Peptidase_M28"/>
    <property type="match status" value="1"/>
</dbReference>
<dbReference type="GO" id="GO:0006508">
    <property type="term" value="P:proteolysis"/>
    <property type="evidence" value="ECO:0007669"/>
    <property type="project" value="InterPro"/>
</dbReference>
<dbReference type="InterPro" id="IPR007484">
    <property type="entry name" value="Peptidase_M28"/>
</dbReference>
<evidence type="ECO:0000259" key="1">
    <source>
        <dbReference type="Pfam" id="PF04389"/>
    </source>
</evidence>
<gene>
    <name evidence="2" type="primary">ywaD_3</name>
    <name evidence="2" type="ORF">GALL_459520</name>
</gene>
<organism evidence="2">
    <name type="scientific">mine drainage metagenome</name>
    <dbReference type="NCBI Taxonomy" id="410659"/>
    <lineage>
        <taxon>unclassified sequences</taxon>
        <taxon>metagenomes</taxon>
        <taxon>ecological metagenomes</taxon>
    </lineage>
</organism>
<dbReference type="EMBL" id="MLJW01003276">
    <property type="protein sequence ID" value="OIQ72424.1"/>
    <property type="molecule type" value="Genomic_DNA"/>
</dbReference>
<feature type="domain" description="Peptidase M28" evidence="1">
    <location>
        <begin position="82"/>
        <end position="288"/>
    </location>
</feature>